<keyword evidence="2" id="KW-1185">Reference proteome</keyword>
<organism evidence="1 2">
    <name type="scientific">Austropuccinia psidii MF-1</name>
    <dbReference type="NCBI Taxonomy" id="1389203"/>
    <lineage>
        <taxon>Eukaryota</taxon>
        <taxon>Fungi</taxon>
        <taxon>Dikarya</taxon>
        <taxon>Basidiomycota</taxon>
        <taxon>Pucciniomycotina</taxon>
        <taxon>Pucciniomycetes</taxon>
        <taxon>Pucciniales</taxon>
        <taxon>Sphaerophragmiaceae</taxon>
        <taxon>Austropuccinia</taxon>
    </lineage>
</organism>
<sequence>MDEFNQYFNANDYKVLRANRRNQPATLKTSTCRLDYFSFSFETIKHEHRQAVDYMYNLGTFAESLKIFDHRPRY</sequence>
<reference evidence="1" key="1">
    <citation type="submission" date="2021-03" db="EMBL/GenBank/DDBJ databases">
        <title>Draft genome sequence of rust myrtle Austropuccinia psidii MF-1, a brazilian biotype.</title>
        <authorList>
            <person name="Quecine M.C."/>
            <person name="Pachon D.M.R."/>
            <person name="Bonatelli M.L."/>
            <person name="Correr F.H."/>
            <person name="Franceschini L.M."/>
            <person name="Leite T.F."/>
            <person name="Margarido G.R.A."/>
            <person name="Almeida C.A."/>
            <person name="Ferrarezi J.A."/>
            <person name="Labate C.A."/>
        </authorList>
    </citation>
    <scope>NUCLEOTIDE SEQUENCE</scope>
    <source>
        <strain evidence="1">MF-1</strain>
    </source>
</reference>
<protein>
    <submittedName>
        <fullName evidence="1">Uncharacterized protein</fullName>
    </submittedName>
</protein>
<gene>
    <name evidence="1" type="ORF">O181_108722</name>
</gene>
<evidence type="ECO:0000313" key="1">
    <source>
        <dbReference type="EMBL" id="MBW0569007.1"/>
    </source>
</evidence>
<dbReference type="AlphaFoldDB" id="A0A9Q3JUR8"/>
<dbReference type="EMBL" id="AVOT02083649">
    <property type="protein sequence ID" value="MBW0569007.1"/>
    <property type="molecule type" value="Genomic_DNA"/>
</dbReference>
<dbReference type="Proteomes" id="UP000765509">
    <property type="component" value="Unassembled WGS sequence"/>
</dbReference>
<evidence type="ECO:0000313" key="2">
    <source>
        <dbReference type="Proteomes" id="UP000765509"/>
    </source>
</evidence>
<accession>A0A9Q3JUR8</accession>
<proteinExistence type="predicted"/>
<name>A0A9Q3JUR8_9BASI</name>
<comment type="caution">
    <text evidence="1">The sequence shown here is derived from an EMBL/GenBank/DDBJ whole genome shotgun (WGS) entry which is preliminary data.</text>
</comment>